<proteinExistence type="predicted"/>
<keyword evidence="1" id="KW-0472">Membrane</keyword>
<reference evidence="2" key="1">
    <citation type="journal article" date="2018" name="PLoS Negl. Trop. Dis.">
        <title>An insight into the salivary gland and fat body transcriptome of Panstrongylus lignarius (Hemiptera: Heteroptera), the main vector of Chagas disease in Peru.</title>
        <authorList>
            <person name="Nevoa J.C."/>
            <person name="Mendes M.T."/>
            <person name="da Silva M.V."/>
            <person name="Soares S.C."/>
            <person name="Oliveira C.J.F."/>
            <person name="Ribeiro J.M.C."/>
        </authorList>
    </citation>
    <scope>NUCLEOTIDE SEQUENCE</scope>
</reference>
<protein>
    <submittedName>
        <fullName evidence="2">Uncharacterized protein</fullName>
    </submittedName>
</protein>
<sequence length="76" mass="8695">MRPLPIISFPMTSLRLLRGRPLFLLLDIALAPRAVLQHCDRLMNEDVAFLIRSISTFVLIVVLLLIPANYLLVLHF</sequence>
<dbReference type="AlphaFoldDB" id="A0A224Y3P8"/>
<accession>A0A224Y3P8</accession>
<organism evidence="2">
    <name type="scientific">Panstrongylus lignarius</name>
    <dbReference type="NCBI Taxonomy" id="156445"/>
    <lineage>
        <taxon>Eukaryota</taxon>
        <taxon>Metazoa</taxon>
        <taxon>Ecdysozoa</taxon>
        <taxon>Arthropoda</taxon>
        <taxon>Hexapoda</taxon>
        <taxon>Insecta</taxon>
        <taxon>Pterygota</taxon>
        <taxon>Neoptera</taxon>
        <taxon>Paraneoptera</taxon>
        <taxon>Hemiptera</taxon>
        <taxon>Heteroptera</taxon>
        <taxon>Panheteroptera</taxon>
        <taxon>Cimicomorpha</taxon>
        <taxon>Reduviidae</taxon>
        <taxon>Triatominae</taxon>
        <taxon>Panstrongylus</taxon>
    </lineage>
</organism>
<name>A0A224Y3P8_9HEMI</name>
<keyword evidence="1" id="KW-1133">Transmembrane helix</keyword>
<feature type="transmembrane region" description="Helical" evidence="1">
    <location>
        <begin position="47"/>
        <end position="72"/>
    </location>
</feature>
<evidence type="ECO:0000256" key="1">
    <source>
        <dbReference type="SAM" id="Phobius"/>
    </source>
</evidence>
<keyword evidence="1" id="KW-0812">Transmembrane</keyword>
<dbReference type="EMBL" id="GFTR01000656">
    <property type="protein sequence ID" value="JAW15770.1"/>
    <property type="molecule type" value="Transcribed_RNA"/>
</dbReference>
<evidence type="ECO:0000313" key="2">
    <source>
        <dbReference type="EMBL" id="JAW15770.1"/>
    </source>
</evidence>